<reference evidence="12 13" key="1">
    <citation type="journal article" date="2015" name="Int. J. Syst. Evol. Microbiol.">
        <title>Sporolactobacillus shoreae sp. nov. and Sporolactobacillus spathodeae sp. nov., two spore-forming lactic acid bacteria isolated from tree barks in Thailand.</title>
        <authorList>
            <person name="Thamacharoensuk T."/>
            <person name="Kitahara M."/>
            <person name="Ohkuma M."/>
            <person name="Thongchul N."/>
            <person name="Tanasupawat S."/>
        </authorList>
    </citation>
    <scope>NUCLEOTIDE SEQUENCE [LARGE SCALE GENOMIC DNA]</scope>
    <source>
        <strain evidence="12 13">BK92</strain>
    </source>
</reference>
<evidence type="ECO:0000256" key="8">
    <source>
        <dbReference type="ARBA" id="ARBA00023014"/>
    </source>
</evidence>
<dbReference type="InterPro" id="IPR000192">
    <property type="entry name" value="Aminotrans_V_dom"/>
</dbReference>
<evidence type="ECO:0000313" key="12">
    <source>
        <dbReference type="EMBL" id="TGA99530.1"/>
    </source>
</evidence>
<proteinExistence type="inferred from homology"/>
<dbReference type="InterPro" id="IPR015421">
    <property type="entry name" value="PyrdxlP-dep_Trfase_major"/>
</dbReference>
<dbReference type="PROSITE" id="PS00018">
    <property type="entry name" value="EF_HAND_1"/>
    <property type="match status" value="1"/>
</dbReference>
<keyword evidence="4" id="KW-0808">Transferase</keyword>
<dbReference type="InterPro" id="IPR015422">
    <property type="entry name" value="PyrdxlP-dep_Trfase_small"/>
</dbReference>
<dbReference type="Gene3D" id="1.10.260.50">
    <property type="match status" value="1"/>
</dbReference>
<dbReference type="InterPro" id="IPR018247">
    <property type="entry name" value="EF_Hand_1_Ca_BS"/>
</dbReference>
<comment type="similarity">
    <text evidence="2">Belongs to the class-V pyridoxal-phosphate-dependent aminotransferase family. NifS/IscS subfamily.</text>
</comment>
<evidence type="ECO:0000256" key="3">
    <source>
        <dbReference type="ARBA" id="ARBA00012239"/>
    </source>
</evidence>
<keyword evidence="13" id="KW-1185">Reference proteome</keyword>
<dbReference type="InterPro" id="IPR020578">
    <property type="entry name" value="Aminotrans_V_PyrdxlP_BS"/>
</dbReference>
<comment type="catalytic activity">
    <reaction evidence="9">
        <text>(sulfur carrier)-H + L-cysteine = (sulfur carrier)-SH + L-alanine</text>
        <dbReference type="Rhea" id="RHEA:43892"/>
        <dbReference type="Rhea" id="RHEA-COMP:14737"/>
        <dbReference type="Rhea" id="RHEA-COMP:14739"/>
        <dbReference type="ChEBI" id="CHEBI:29917"/>
        <dbReference type="ChEBI" id="CHEBI:35235"/>
        <dbReference type="ChEBI" id="CHEBI:57972"/>
        <dbReference type="ChEBI" id="CHEBI:64428"/>
        <dbReference type="EC" id="2.8.1.7"/>
    </reaction>
</comment>
<gene>
    <name evidence="12" type="ORF">E4665_04185</name>
</gene>
<dbReference type="PANTHER" id="PTHR11601:SF34">
    <property type="entry name" value="CYSTEINE DESULFURASE"/>
    <property type="match status" value="1"/>
</dbReference>
<evidence type="ECO:0000256" key="2">
    <source>
        <dbReference type="ARBA" id="ARBA00006490"/>
    </source>
</evidence>
<dbReference type="InterPro" id="IPR015424">
    <property type="entry name" value="PyrdxlP-dep_Trfase"/>
</dbReference>
<keyword evidence="5" id="KW-0479">Metal-binding</keyword>
<dbReference type="Proteomes" id="UP000298347">
    <property type="component" value="Unassembled WGS sequence"/>
</dbReference>
<dbReference type="PANTHER" id="PTHR11601">
    <property type="entry name" value="CYSTEINE DESULFURYLASE FAMILY MEMBER"/>
    <property type="match status" value="1"/>
</dbReference>
<dbReference type="FunFam" id="3.40.640.10:FF:000084">
    <property type="entry name" value="IscS-like cysteine desulfurase"/>
    <property type="match status" value="1"/>
</dbReference>
<sequence>MDPIYLDHAATTPIDPKVLEVMIQTYQEVIGNPSSIHSFGRQARKVIDDARHKIAKYIGARSRDIVFTSGGTEGDNMAIIGAAMAHRKSGKHIITTKIEHHGVFRTCEYLEKQGFEVDYLDVDRTGRISLDDLKSKLRDDTILVSIMYGNNEVGTIQPIREIAHLLSEHQALFHTDAVQAFGTVDMDVKDTPIDLLSMTGHKIGGPKGVGFLYIRDGVTLASFTHGGDQERKRRAGTQNVPAIAGLGKAVEQVAGHLSERISDCLLARRSLLGALDSSGINYRINGNPEHFLPQVLNLYFPGTNVETLLTRLDLEGIAVSSGSACTAGSIEPSHVLTAMFGPDAAETRSSIRISFGSGNTPERVAQAGTVIARCVHDLVESGKAGETL</sequence>
<dbReference type="SUPFAM" id="SSF53383">
    <property type="entry name" value="PLP-dependent transferases"/>
    <property type="match status" value="1"/>
</dbReference>
<keyword evidence="7" id="KW-0408">Iron</keyword>
<evidence type="ECO:0000256" key="6">
    <source>
        <dbReference type="ARBA" id="ARBA00022898"/>
    </source>
</evidence>
<evidence type="ECO:0000259" key="11">
    <source>
        <dbReference type="Pfam" id="PF00266"/>
    </source>
</evidence>
<dbReference type="PIRSF" id="PIRSF005572">
    <property type="entry name" value="NifS"/>
    <property type="match status" value="1"/>
</dbReference>
<evidence type="ECO:0000256" key="4">
    <source>
        <dbReference type="ARBA" id="ARBA00022679"/>
    </source>
</evidence>
<evidence type="ECO:0000256" key="9">
    <source>
        <dbReference type="ARBA" id="ARBA00050776"/>
    </source>
</evidence>
<evidence type="ECO:0000256" key="1">
    <source>
        <dbReference type="ARBA" id="ARBA00001933"/>
    </source>
</evidence>
<dbReference type="EMBL" id="SRJD01000003">
    <property type="protein sequence ID" value="TGA99530.1"/>
    <property type="molecule type" value="Genomic_DNA"/>
</dbReference>
<comment type="caution">
    <text evidence="12">The sequence shown here is derived from an EMBL/GenBank/DDBJ whole genome shotgun (WGS) entry which is preliminary data.</text>
</comment>
<dbReference type="GO" id="GO:0031071">
    <property type="term" value="F:cysteine desulfurase activity"/>
    <property type="evidence" value="ECO:0007669"/>
    <property type="project" value="UniProtKB-EC"/>
</dbReference>
<evidence type="ECO:0000256" key="10">
    <source>
        <dbReference type="RuleBase" id="RU004504"/>
    </source>
</evidence>
<name>A0A4Z0GRP9_9BACL</name>
<dbReference type="InterPro" id="IPR016454">
    <property type="entry name" value="Cysteine_dSase"/>
</dbReference>
<dbReference type="Gene3D" id="3.40.640.10">
    <property type="entry name" value="Type I PLP-dependent aspartate aminotransferase-like (Major domain)"/>
    <property type="match status" value="1"/>
</dbReference>
<keyword evidence="8" id="KW-0411">Iron-sulfur</keyword>
<dbReference type="GO" id="GO:0046872">
    <property type="term" value="F:metal ion binding"/>
    <property type="evidence" value="ECO:0007669"/>
    <property type="project" value="UniProtKB-KW"/>
</dbReference>
<dbReference type="OrthoDB" id="9808002at2"/>
<accession>A0A4Z0GRP9</accession>
<feature type="domain" description="Aminotransferase class V" evidence="11">
    <location>
        <begin position="4"/>
        <end position="364"/>
    </location>
</feature>
<dbReference type="RefSeq" id="WP_135347553.1">
    <property type="nucleotide sequence ID" value="NZ_SRJD01000003.1"/>
</dbReference>
<evidence type="ECO:0000256" key="7">
    <source>
        <dbReference type="ARBA" id="ARBA00023004"/>
    </source>
</evidence>
<dbReference type="NCBIfam" id="NF002806">
    <property type="entry name" value="PRK02948.1"/>
    <property type="match status" value="1"/>
</dbReference>
<protein>
    <recommendedName>
        <fullName evidence="3">cysteine desulfurase</fullName>
        <ecNumber evidence="3">2.8.1.7</ecNumber>
    </recommendedName>
</protein>
<dbReference type="Gene3D" id="3.90.1150.10">
    <property type="entry name" value="Aspartate Aminotransferase, domain 1"/>
    <property type="match status" value="1"/>
</dbReference>
<organism evidence="12 13">
    <name type="scientific">Sporolactobacillus shoreae</name>
    <dbReference type="NCBI Taxonomy" id="1465501"/>
    <lineage>
        <taxon>Bacteria</taxon>
        <taxon>Bacillati</taxon>
        <taxon>Bacillota</taxon>
        <taxon>Bacilli</taxon>
        <taxon>Bacillales</taxon>
        <taxon>Sporolactobacillaceae</taxon>
        <taxon>Sporolactobacillus</taxon>
    </lineage>
</organism>
<dbReference type="AlphaFoldDB" id="A0A4Z0GRP9"/>
<dbReference type="GO" id="GO:0051536">
    <property type="term" value="F:iron-sulfur cluster binding"/>
    <property type="evidence" value="ECO:0007669"/>
    <property type="project" value="UniProtKB-KW"/>
</dbReference>
<evidence type="ECO:0000256" key="5">
    <source>
        <dbReference type="ARBA" id="ARBA00022723"/>
    </source>
</evidence>
<keyword evidence="6" id="KW-0663">Pyridoxal phosphate</keyword>
<dbReference type="EC" id="2.8.1.7" evidence="3"/>
<dbReference type="Pfam" id="PF00266">
    <property type="entry name" value="Aminotran_5"/>
    <property type="match status" value="1"/>
</dbReference>
<evidence type="ECO:0000313" key="13">
    <source>
        <dbReference type="Proteomes" id="UP000298347"/>
    </source>
</evidence>
<comment type="cofactor">
    <cofactor evidence="1 10">
        <name>pyridoxal 5'-phosphate</name>
        <dbReference type="ChEBI" id="CHEBI:597326"/>
    </cofactor>
</comment>
<dbReference type="PROSITE" id="PS00595">
    <property type="entry name" value="AA_TRANSFER_CLASS_5"/>
    <property type="match status" value="1"/>
</dbReference>